<evidence type="ECO:0000313" key="2">
    <source>
        <dbReference type="Proteomes" id="UP001163603"/>
    </source>
</evidence>
<evidence type="ECO:0000313" key="1">
    <source>
        <dbReference type="EMBL" id="KAJ0030939.1"/>
    </source>
</evidence>
<gene>
    <name evidence="1" type="ORF">Pint_14229</name>
</gene>
<keyword evidence="2" id="KW-1185">Reference proteome</keyword>
<organism evidence="1 2">
    <name type="scientific">Pistacia integerrima</name>
    <dbReference type="NCBI Taxonomy" id="434235"/>
    <lineage>
        <taxon>Eukaryota</taxon>
        <taxon>Viridiplantae</taxon>
        <taxon>Streptophyta</taxon>
        <taxon>Embryophyta</taxon>
        <taxon>Tracheophyta</taxon>
        <taxon>Spermatophyta</taxon>
        <taxon>Magnoliopsida</taxon>
        <taxon>eudicotyledons</taxon>
        <taxon>Gunneridae</taxon>
        <taxon>Pentapetalae</taxon>
        <taxon>rosids</taxon>
        <taxon>malvids</taxon>
        <taxon>Sapindales</taxon>
        <taxon>Anacardiaceae</taxon>
        <taxon>Pistacia</taxon>
    </lineage>
</organism>
<sequence length="741" mass="82103">MAKLNHCFFFFFFFFFVLLISSCEGALASKVDTVRVGVILDLNSSVGRIAQRDSQNDVVVAALAALDLMKNEKVHAIIGPQRSEEAQFLIDLGRKTNVPIISFSATSPSLSPTKNEFFIRTAHDDSCQVKAIADILKSYGWMELILIYEDTNYGNGLIPYLTDALREVNARVLHRCVISPGSGDSEIRMKLESLKENYAQTRIFLVHMTASVGSKLFLQAKKSGMMDEGYAWIVTEGLSSLLDPVDSKGINSMEGVLGLRPFIPSSRKLQVSKLKSSIKGQNLFGLWAYDTVWAVAAAVEKAGMAHSGFTTSNTGENEVDIAALGTFEDGRKLLNALLNTTFDGVSGEFHLVKGQLQPSTFEIFNVVGKHGRIIGYWTQTKGLQRDLNDNGNKAVNSKLKNPVWRGDNTINPPNNKLRIGIPVRNAFTEFINVENETDVNDEHKISGFSYEVFMAVLDVLEFSLPHKFIPFGKNGTIAGTYDELLYKIKYQEYDAVVGDTTIVANRSTYVDFTLPYSESGVSMVVLVKDDEKKGLLDILKAIEFGSLVNNWLSLHFNSYTAGLASMLTVKQLWPLFDDVQEIRKHGYFKSVALSKGEVAAIFDGIPYIKLFLNKYCSNFTMIGPIYRTNGLNFAFQQGSPLVPYMSRAILKVTEDKDKMEAIERKTFRSKPTCEDKSATISSVQLPVSVSPSSINSQFVTRRLVEYALEAVRKGNAAVGVRGTDIVVLGEKKSTAKLQDSK</sequence>
<protein>
    <submittedName>
        <fullName evidence="1">Uncharacterized protein</fullName>
    </submittedName>
</protein>
<comment type="caution">
    <text evidence="1">The sequence shown here is derived from an EMBL/GenBank/DDBJ whole genome shotgun (WGS) entry which is preliminary data.</text>
</comment>
<proteinExistence type="predicted"/>
<accession>A0ACC0Y7H4</accession>
<reference evidence="2" key="1">
    <citation type="journal article" date="2023" name="G3 (Bethesda)">
        <title>Genome assembly and association tests identify interacting loci associated with vigor, precocity, and sex in interspecific pistachio rootstocks.</title>
        <authorList>
            <person name="Palmer W."/>
            <person name="Jacygrad E."/>
            <person name="Sagayaradj S."/>
            <person name="Cavanaugh K."/>
            <person name="Han R."/>
            <person name="Bertier L."/>
            <person name="Beede B."/>
            <person name="Kafkas S."/>
            <person name="Golino D."/>
            <person name="Preece J."/>
            <person name="Michelmore R."/>
        </authorList>
    </citation>
    <scope>NUCLEOTIDE SEQUENCE [LARGE SCALE GENOMIC DNA]</scope>
</reference>
<dbReference type="Proteomes" id="UP001163603">
    <property type="component" value="Chromosome 8"/>
</dbReference>
<name>A0ACC0Y7H4_9ROSI</name>
<dbReference type="EMBL" id="CM047743">
    <property type="protein sequence ID" value="KAJ0030939.1"/>
    <property type="molecule type" value="Genomic_DNA"/>
</dbReference>